<keyword evidence="1" id="KW-0547">Nucleotide-binding</keyword>
<dbReference type="PANTHER" id="PTHR43788">
    <property type="entry name" value="DNA2/NAM7 HELICASE FAMILY MEMBER"/>
    <property type="match status" value="1"/>
</dbReference>
<keyword evidence="3" id="KW-0347">Helicase</keyword>
<organism evidence="7 8">
    <name type="scientific">Macrostomum lignano</name>
    <dbReference type="NCBI Taxonomy" id="282301"/>
    <lineage>
        <taxon>Eukaryota</taxon>
        <taxon>Metazoa</taxon>
        <taxon>Spiralia</taxon>
        <taxon>Lophotrochozoa</taxon>
        <taxon>Platyhelminthes</taxon>
        <taxon>Rhabditophora</taxon>
        <taxon>Macrostomorpha</taxon>
        <taxon>Macrostomida</taxon>
        <taxon>Macrostomidae</taxon>
        <taxon>Macrostomum</taxon>
    </lineage>
</organism>
<protein>
    <submittedName>
        <fullName evidence="8">AAA domain-containing protein</fullName>
    </submittedName>
</protein>
<dbReference type="CDD" id="cd18808">
    <property type="entry name" value="SF1_C_Upf1"/>
    <property type="match status" value="1"/>
</dbReference>
<dbReference type="InterPro" id="IPR027417">
    <property type="entry name" value="P-loop_NTPase"/>
</dbReference>
<dbReference type="GO" id="GO:0043139">
    <property type="term" value="F:5'-3' DNA helicase activity"/>
    <property type="evidence" value="ECO:0007669"/>
    <property type="project" value="TreeGrafter"/>
</dbReference>
<keyword evidence="7" id="KW-1185">Reference proteome</keyword>
<dbReference type="WBParaSite" id="maker-uti_cns_0003119-snap-gene-0.7-mRNA-1">
    <property type="protein sequence ID" value="maker-uti_cns_0003119-snap-gene-0.7-mRNA-1"/>
    <property type="gene ID" value="maker-uti_cns_0003119-snap-gene-0.7"/>
</dbReference>
<dbReference type="SUPFAM" id="SSF52540">
    <property type="entry name" value="P-loop containing nucleoside triphosphate hydrolases"/>
    <property type="match status" value="1"/>
</dbReference>
<dbReference type="GO" id="GO:0005524">
    <property type="term" value="F:ATP binding"/>
    <property type="evidence" value="ECO:0007669"/>
    <property type="project" value="UniProtKB-KW"/>
</dbReference>
<evidence type="ECO:0000256" key="4">
    <source>
        <dbReference type="ARBA" id="ARBA00022840"/>
    </source>
</evidence>
<dbReference type="PANTHER" id="PTHR43788:SF16">
    <property type="entry name" value="HELICASE WITH ZINC FINGER 2"/>
    <property type="match status" value="1"/>
</dbReference>
<accession>A0A1I8GUZ8</accession>
<feature type="compositionally biased region" description="Basic and acidic residues" evidence="5">
    <location>
        <begin position="588"/>
        <end position="603"/>
    </location>
</feature>
<sequence length="620" mass="69821">MDNGSPIHSDDDDTMIDDSDSEFVKIDFPDMNKLRSDYRGYGYTRPKDASSTTKVGKEYLQVKTRRQVLYCGPSNRSVDVVVEYLLDKLGNKCPKVIRVFSKHFEDAQYPTPFYKPDTTRRPTEVTCSDRVRDVSLHELIRKSGSQSARLIRDFDAVFESFNSRQMRDAPSMIIIDEAGMCTQPQVLVPLVGKAEAILPPGSPLILLSNKGGSELRPASSYAERLVLLGDHKQLRPIVQCRTASRMGFNISFMEAHQKDSVMLEEQYRMHPSLADFPAIEFYNSKLITRPSPSWTGVDPDVDLANPTERSKWNGLNVRLLQGRMFDNPREPSKPGVLTSECVNIFHGQWPGLRTQESCRRQGHVYRTLPNKVAKPASVGPEGEEDRLVFLHREGEEELSSAASDEGGEFSRCNRLEVETAVQVYKEIYLRLTGVRRANPASSVAIISQYRYQVSAISTRIRQLKLPMPTVKTVIACQGSEFDYVILSLVRSCPRFLIPRTSVLSWELKFLGFITDENQINVALTRARRGLFIIGNSHLLRVNEMWNRLLKRLDSRGCILKSKEASFPFVGESKQAPWFHPDSAEAKAARANTELKSDSDRGASSDDSPAGGDEDSDCSDY</sequence>
<dbReference type="InterPro" id="IPR047187">
    <property type="entry name" value="SF1_C_Upf1"/>
</dbReference>
<evidence type="ECO:0000256" key="1">
    <source>
        <dbReference type="ARBA" id="ARBA00022741"/>
    </source>
</evidence>
<feature type="compositionally biased region" description="Acidic residues" evidence="5">
    <location>
        <begin position="611"/>
        <end position="620"/>
    </location>
</feature>
<dbReference type="InterPro" id="IPR050534">
    <property type="entry name" value="Coronavir_polyprotein_1ab"/>
</dbReference>
<proteinExistence type="predicted"/>
<name>A0A1I8GUZ8_9PLAT</name>
<feature type="domain" description="DNA2/NAM7 helicase-like C-terminal" evidence="6">
    <location>
        <begin position="384"/>
        <end position="536"/>
    </location>
</feature>
<dbReference type="Pfam" id="PF13087">
    <property type="entry name" value="AAA_12"/>
    <property type="match status" value="2"/>
</dbReference>
<feature type="domain" description="DNA2/NAM7 helicase-like C-terminal" evidence="6">
    <location>
        <begin position="252"/>
        <end position="291"/>
    </location>
</feature>
<dbReference type="GO" id="GO:0016787">
    <property type="term" value="F:hydrolase activity"/>
    <property type="evidence" value="ECO:0007669"/>
    <property type="project" value="UniProtKB-KW"/>
</dbReference>
<evidence type="ECO:0000256" key="3">
    <source>
        <dbReference type="ARBA" id="ARBA00022806"/>
    </source>
</evidence>
<keyword evidence="2" id="KW-0378">Hydrolase</keyword>
<evidence type="ECO:0000256" key="2">
    <source>
        <dbReference type="ARBA" id="ARBA00022801"/>
    </source>
</evidence>
<keyword evidence="4" id="KW-0067">ATP-binding</keyword>
<dbReference type="AlphaFoldDB" id="A0A1I8GUZ8"/>
<evidence type="ECO:0000256" key="5">
    <source>
        <dbReference type="SAM" id="MobiDB-lite"/>
    </source>
</evidence>
<feature type="region of interest" description="Disordered" evidence="5">
    <location>
        <begin position="588"/>
        <end position="620"/>
    </location>
</feature>
<dbReference type="Proteomes" id="UP000095280">
    <property type="component" value="Unplaced"/>
</dbReference>
<dbReference type="InterPro" id="IPR041679">
    <property type="entry name" value="DNA2/NAM7-like_C"/>
</dbReference>
<evidence type="ECO:0000259" key="6">
    <source>
        <dbReference type="Pfam" id="PF13087"/>
    </source>
</evidence>
<dbReference type="Gene3D" id="3.40.50.300">
    <property type="entry name" value="P-loop containing nucleotide triphosphate hydrolases"/>
    <property type="match status" value="2"/>
</dbReference>
<evidence type="ECO:0000313" key="7">
    <source>
        <dbReference type="Proteomes" id="UP000095280"/>
    </source>
</evidence>
<evidence type="ECO:0000313" key="8">
    <source>
        <dbReference type="WBParaSite" id="maker-uti_cns_0003119-snap-gene-0.7-mRNA-1"/>
    </source>
</evidence>
<reference evidence="8" key="1">
    <citation type="submission" date="2016-11" db="UniProtKB">
        <authorList>
            <consortium name="WormBaseParasite"/>
        </authorList>
    </citation>
    <scope>IDENTIFICATION</scope>
</reference>